<feature type="region of interest" description="Disordered" evidence="3">
    <location>
        <begin position="253"/>
        <end position="272"/>
    </location>
</feature>
<dbReference type="Proteomes" id="UP001628220">
    <property type="component" value="Unassembled WGS sequence"/>
</dbReference>
<dbReference type="Gene3D" id="2.70.70.10">
    <property type="entry name" value="Glucose Permease (Domain IIA)"/>
    <property type="match status" value="1"/>
</dbReference>
<evidence type="ECO:0000256" key="2">
    <source>
        <dbReference type="SAM" id="Coils"/>
    </source>
</evidence>
<evidence type="ECO:0000256" key="1">
    <source>
        <dbReference type="ARBA" id="ARBA00022729"/>
    </source>
</evidence>
<reference evidence="6 7" key="1">
    <citation type="journal article" date="2025" name="Int. J. Syst. Evol. Microbiol.">
        <title>Desulfovibrio falkowii sp. nov., Porphyromonas miyakawae sp. nov., Mediterraneibacter flintii sp. nov. and Owariibacterium komagatae gen. nov., sp. nov., isolated from human faeces.</title>
        <authorList>
            <person name="Hamaguchi T."/>
            <person name="Ohara M."/>
            <person name="Hisatomi A."/>
            <person name="Sekiguchi K."/>
            <person name="Takeda J.I."/>
            <person name="Ueyama J."/>
            <person name="Ito M."/>
            <person name="Nishiwaki H."/>
            <person name="Ogi T."/>
            <person name="Hirayama M."/>
            <person name="Ohkuma M."/>
            <person name="Sakamoto M."/>
            <person name="Ohno K."/>
        </authorList>
    </citation>
    <scope>NUCLEOTIDE SEQUENCE [LARGE SCALE GENOMIC DNA]</scope>
    <source>
        <strain evidence="6 7">13CB11C</strain>
    </source>
</reference>
<dbReference type="SUPFAM" id="SSF51261">
    <property type="entry name" value="Duplicated hybrid motif"/>
    <property type="match status" value="1"/>
</dbReference>
<feature type="compositionally biased region" description="Basic and acidic residues" evidence="3">
    <location>
        <begin position="253"/>
        <end position="268"/>
    </location>
</feature>
<dbReference type="InterPro" id="IPR011055">
    <property type="entry name" value="Dup_hybrid_motif"/>
</dbReference>
<evidence type="ECO:0000256" key="3">
    <source>
        <dbReference type="SAM" id="MobiDB-lite"/>
    </source>
</evidence>
<feature type="chain" id="PRO_5047360615" evidence="4">
    <location>
        <begin position="21"/>
        <end position="419"/>
    </location>
</feature>
<feature type="coiled-coil region" evidence="2">
    <location>
        <begin position="207"/>
        <end position="234"/>
    </location>
</feature>
<feature type="domain" description="M23ase beta-sheet core" evidence="5">
    <location>
        <begin position="323"/>
        <end position="414"/>
    </location>
</feature>
<protein>
    <submittedName>
        <fullName evidence="6">Peptidoglycan DD-metalloendopeptidase family protein</fullName>
    </submittedName>
</protein>
<evidence type="ECO:0000313" key="6">
    <source>
        <dbReference type="EMBL" id="GAB1250991.1"/>
    </source>
</evidence>
<dbReference type="InterPro" id="IPR050570">
    <property type="entry name" value="Cell_wall_metabolism_enzyme"/>
</dbReference>
<feature type="coiled-coil region" evidence="2">
    <location>
        <begin position="20"/>
        <end position="103"/>
    </location>
</feature>
<keyword evidence="2" id="KW-0175">Coiled coil</keyword>
<dbReference type="InterPro" id="IPR016047">
    <property type="entry name" value="M23ase_b-sheet_dom"/>
</dbReference>
<keyword evidence="7" id="KW-1185">Reference proteome</keyword>
<dbReference type="PANTHER" id="PTHR21666">
    <property type="entry name" value="PEPTIDASE-RELATED"/>
    <property type="match status" value="1"/>
</dbReference>
<organism evidence="6 7">
    <name type="scientific">Porphyromonas miyakawae</name>
    <dbReference type="NCBI Taxonomy" id="3137470"/>
    <lineage>
        <taxon>Bacteria</taxon>
        <taxon>Pseudomonadati</taxon>
        <taxon>Bacteroidota</taxon>
        <taxon>Bacteroidia</taxon>
        <taxon>Bacteroidales</taxon>
        <taxon>Porphyromonadaceae</taxon>
        <taxon>Porphyromonas</taxon>
    </lineage>
</organism>
<keyword evidence="1 4" id="KW-0732">Signal</keyword>
<name>A0ABQ0DZW1_9PORP</name>
<accession>A0ABQ0DZW1</accession>
<evidence type="ECO:0000313" key="7">
    <source>
        <dbReference type="Proteomes" id="UP001628220"/>
    </source>
</evidence>
<proteinExistence type="predicted"/>
<dbReference type="Pfam" id="PF01551">
    <property type="entry name" value="Peptidase_M23"/>
    <property type="match status" value="1"/>
</dbReference>
<dbReference type="Gene3D" id="6.10.250.3150">
    <property type="match status" value="1"/>
</dbReference>
<gene>
    <name evidence="6" type="ORF">Tsumi_00950</name>
</gene>
<feature type="signal peptide" evidence="4">
    <location>
        <begin position="1"/>
        <end position="20"/>
    </location>
</feature>
<sequence>MKRFFLLSLILMLVTSAGFAQSKSKEVQRLEKERQEALKEVEKTDRQLKKVSNDRYKKQKEVNLLKKQANQRKKAVNILDKEIKVLDKDIETLSAEAVRLKGEELRRQKSYEESVIALRRRAKSNDRMLFLLSSSTFDEGLRRMRFLSQYAAAHREAAKQLHDTRTQIESNKDAITSNKEKKSALMETRSQEMKKLLAQQKKGSGEVSQLRGEEKKLQQQKKKYQQRANALNKKIEQRIAYEIAEAERKAREAAAKEKGSPGAEERKAVTKGGYAMTAEERRLSGSFAQNKGNLLMPVSGSYTIVASYGVQQHKTASRVQTNKSGIDIAVPKGTGARAVFDGTVSSIFMVDGYNSSVIIRHGNYLTVYANLQSVSVRTGQKVKTGQKIGTVAAGDDGRGLLHFQLWHERTKQNPMLWIR</sequence>
<evidence type="ECO:0000259" key="5">
    <source>
        <dbReference type="Pfam" id="PF01551"/>
    </source>
</evidence>
<evidence type="ECO:0000256" key="4">
    <source>
        <dbReference type="SAM" id="SignalP"/>
    </source>
</evidence>
<dbReference type="PANTHER" id="PTHR21666:SF289">
    <property type="entry name" value="L-ALA--D-GLU ENDOPEPTIDASE"/>
    <property type="match status" value="1"/>
</dbReference>
<dbReference type="CDD" id="cd12797">
    <property type="entry name" value="M23_peptidase"/>
    <property type="match status" value="1"/>
</dbReference>
<dbReference type="EMBL" id="BAAFSF010000001">
    <property type="protein sequence ID" value="GAB1250991.1"/>
    <property type="molecule type" value="Genomic_DNA"/>
</dbReference>
<dbReference type="RefSeq" id="WP_411914818.1">
    <property type="nucleotide sequence ID" value="NZ_BAAFSF010000001.1"/>
</dbReference>
<comment type="caution">
    <text evidence="6">The sequence shown here is derived from an EMBL/GenBank/DDBJ whole genome shotgun (WGS) entry which is preliminary data.</text>
</comment>